<dbReference type="HOGENOM" id="CLU_2743837_0_0_1"/>
<sequence>MALYIPISSGPLTLLYHFLYRNTTYLSYSYPVFTFCTVLASCSATRNSSIRHAIWIYGYTQTTLVAMQQTP</sequence>
<evidence type="ECO:0000313" key="1">
    <source>
        <dbReference type="EMBL" id="AES97095.1"/>
    </source>
</evidence>
<proteinExistence type="predicted"/>
<evidence type="ECO:0000313" key="3">
    <source>
        <dbReference type="Proteomes" id="UP000002051"/>
    </source>
</evidence>
<evidence type="ECO:0000313" key="2">
    <source>
        <dbReference type="EnsemblPlants" id="AES97095"/>
    </source>
</evidence>
<keyword evidence="3" id="KW-1185">Reference proteome</keyword>
<gene>
    <name evidence="1" type="ordered locus">MTR_5g045270</name>
</gene>
<protein>
    <submittedName>
        <fullName evidence="1 2">Uncharacterized protein</fullName>
    </submittedName>
</protein>
<name>G7JZ16_MEDTR</name>
<dbReference type="AlphaFoldDB" id="G7JZ16"/>
<dbReference type="Proteomes" id="UP000002051">
    <property type="component" value="Chromosome 5"/>
</dbReference>
<dbReference type="EnsemblPlants" id="AES97095">
    <property type="protein sequence ID" value="AES97095"/>
    <property type="gene ID" value="MTR_5g045270"/>
</dbReference>
<dbReference type="PaxDb" id="3880-AES97095"/>
<dbReference type="EMBL" id="CM001221">
    <property type="protein sequence ID" value="AES97095.1"/>
    <property type="molecule type" value="Genomic_DNA"/>
</dbReference>
<accession>G7JZ16</accession>
<organism evidence="1 3">
    <name type="scientific">Medicago truncatula</name>
    <name type="common">Barrel medic</name>
    <name type="synonym">Medicago tribuloides</name>
    <dbReference type="NCBI Taxonomy" id="3880"/>
    <lineage>
        <taxon>Eukaryota</taxon>
        <taxon>Viridiplantae</taxon>
        <taxon>Streptophyta</taxon>
        <taxon>Embryophyta</taxon>
        <taxon>Tracheophyta</taxon>
        <taxon>Spermatophyta</taxon>
        <taxon>Magnoliopsida</taxon>
        <taxon>eudicotyledons</taxon>
        <taxon>Gunneridae</taxon>
        <taxon>Pentapetalae</taxon>
        <taxon>rosids</taxon>
        <taxon>fabids</taxon>
        <taxon>Fabales</taxon>
        <taxon>Fabaceae</taxon>
        <taxon>Papilionoideae</taxon>
        <taxon>50 kb inversion clade</taxon>
        <taxon>NPAAA clade</taxon>
        <taxon>Hologalegina</taxon>
        <taxon>IRL clade</taxon>
        <taxon>Trifolieae</taxon>
        <taxon>Medicago</taxon>
    </lineage>
</organism>
<reference evidence="1 3" key="2">
    <citation type="journal article" date="2014" name="BMC Genomics">
        <title>An improved genome release (version Mt4.0) for the model legume Medicago truncatula.</title>
        <authorList>
            <person name="Tang H."/>
            <person name="Krishnakumar V."/>
            <person name="Bidwell S."/>
            <person name="Rosen B."/>
            <person name="Chan A."/>
            <person name="Zhou S."/>
            <person name="Gentzbittel L."/>
            <person name="Childs K.L."/>
            <person name="Yandell M."/>
            <person name="Gundlach H."/>
            <person name="Mayer K.F."/>
            <person name="Schwartz D.C."/>
            <person name="Town C.D."/>
        </authorList>
    </citation>
    <scope>GENOME REANNOTATION</scope>
    <source>
        <strain evidence="2 3">cv. Jemalong A17</strain>
    </source>
</reference>
<reference evidence="2" key="3">
    <citation type="submission" date="2015-04" db="UniProtKB">
        <authorList>
            <consortium name="EnsemblPlants"/>
        </authorList>
    </citation>
    <scope>IDENTIFICATION</scope>
    <source>
        <strain evidence="2">cv. Jemalong A17</strain>
    </source>
</reference>
<reference evidence="1 3" key="1">
    <citation type="journal article" date="2011" name="Nature">
        <title>The Medicago genome provides insight into the evolution of rhizobial symbioses.</title>
        <authorList>
            <person name="Young N.D."/>
            <person name="Debelle F."/>
            <person name="Oldroyd G.E."/>
            <person name="Geurts R."/>
            <person name="Cannon S.B."/>
            <person name="Udvardi M.K."/>
            <person name="Benedito V.A."/>
            <person name="Mayer K.F."/>
            <person name="Gouzy J."/>
            <person name="Schoof H."/>
            <person name="Van de Peer Y."/>
            <person name="Proost S."/>
            <person name="Cook D.R."/>
            <person name="Meyers B.C."/>
            <person name="Spannagl M."/>
            <person name="Cheung F."/>
            <person name="De Mita S."/>
            <person name="Krishnakumar V."/>
            <person name="Gundlach H."/>
            <person name="Zhou S."/>
            <person name="Mudge J."/>
            <person name="Bharti A.K."/>
            <person name="Murray J.D."/>
            <person name="Naoumkina M.A."/>
            <person name="Rosen B."/>
            <person name="Silverstein K.A."/>
            <person name="Tang H."/>
            <person name="Rombauts S."/>
            <person name="Zhao P.X."/>
            <person name="Zhou P."/>
            <person name="Barbe V."/>
            <person name="Bardou P."/>
            <person name="Bechner M."/>
            <person name="Bellec A."/>
            <person name="Berger A."/>
            <person name="Berges H."/>
            <person name="Bidwell S."/>
            <person name="Bisseling T."/>
            <person name="Choisne N."/>
            <person name="Couloux A."/>
            <person name="Denny R."/>
            <person name="Deshpande S."/>
            <person name="Dai X."/>
            <person name="Doyle J.J."/>
            <person name="Dudez A.M."/>
            <person name="Farmer A.D."/>
            <person name="Fouteau S."/>
            <person name="Franken C."/>
            <person name="Gibelin C."/>
            <person name="Gish J."/>
            <person name="Goldstein S."/>
            <person name="Gonzalez A.J."/>
            <person name="Green P.J."/>
            <person name="Hallab A."/>
            <person name="Hartog M."/>
            <person name="Hua A."/>
            <person name="Humphray S.J."/>
            <person name="Jeong D.H."/>
            <person name="Jing Y."/>
            <person name="Jocker A."/>
            <person name="Kenton S.M."/>
            <person name="Kim D.J."/>
            <person name="Klee K."/>
            <person name="Lai H."/>
            <person name="Lang C."/>
            <person name="Lin S."/>
            <person name="Macmil S.L."/>
            <person name="Magdelenat G."/>
            <person name="Matthews L."/>
            <person name="McCorrison J."/>
            <person name="Monaghan E.L."/>
            <person name="Mun J.H."/>
            <person name="Najar F.Z."/>
            <person name="Nicholson C."/>
            <person name="Noirot C."/>
            <person name="O'Bleness M."/>
            <person name="Paule C.R."/>
            <person name="Poulain J."/>
            <person name="Prion F."/>
            <person name="Qin B."/>
            <person name="Qu C."/>
            <person name="Retzel E.F."/>
            <person name="Riddle C."/>
            <person name="Sallet E."/>
            <person name="Samain S."/>
            <person name="Samson N."/>
            <person name="Sanders I."/>
            <person name="Saurat O."/>
            <person name="Scarpelli C."/>
            <person name="Schiex T."/>
            <person name="Segurens B."/>
            <person name="Severin A.J."/>
            <person name="Sherrier D.J."/>
            <person name="Shi R."/>
            <person name="Sims S."/>
            <person name="Singer S.R."/>
            <person name="Sinharoy S."/>
            <person name="Sterck L."/>
            <person name="Viollet A."/>
            <person name="Wang B.B."/>
            <person name="Wang K."/>
            <person name="Wang M."/>
            <person name="Wang X."/>
            <person name="Warfsmann J."/>
            <person name="Weissenbach J."/>
            <person name="White D.D."/>
            <person name="White J.D."/>
            <person name="Wiley G.B."/>
            <person name="Wincker P."/>
            <person name="Xing Y."/>
            <person name="Yang L."/>
            <person name="Yao Z."/>
            <person name="Ying F."/>
            <person name="Zhai J."/>
            <person name="Zhou L."/>
            <person name="Zuber A."/>
            <person name="Denarie J."/>
            <person name="Dixon R.A."/>
            <person name="May G.D."/>
            <person name="Schwartz D.C."/>
            <person name="Rogers J."/>
            <person name="Quetier F."/>
            <person name="Town C.D."/>
            <person name="Roe B.A."/>
        </authorList>
    </citation>
    <scope>NUCLEOTIDE SEQUENCE [LARGE SCALE GENOMIC DNA]</scope>
    <source>
        <strain evidence="1">A17</strain>
        <strain evidence="2 3">cv. Jemalong A17</strain>
    </source>
</reference>